<accession>A0A9P1CEQ5</accession>
<reference evidence="9 10" key="2">
    <citation type="submission" date="2024-05" db="EMBL/GenBank/DDBJ databases">
        <authorList>
            <person name="Chen Y."/>
            <person name="Shah S."/>
            <person name="Dougan E. K."/>
            <person name="Thang M."/>
            <person name="Chan C."/>
        </authorList>
    </citation>
    <scope>NUCLEOTIDE SEQUENCE [LARGE SCALE GENOMIC DNA]</scope>
</reference>
<proteinExistence type="predicted"/>
<evidence type="ECO:0008006" key="11">
    <source>
        <dbReference type="Google" id="ProtNLM"/>
    </source>
</evidence>
<protein>
    <recommendedName>
        <fullName evidence="11">RING-type E3 ubiquitin transferase</fullName>
    </recommendedName>
</protein>
<dbReference type="InterPro" id="IPR001293">
    <property type="entry name" value="Znf_TRAF"/>
</dbReference>
<dbReference type="EMBL" id="CAMXCT010001313">
    <property type="protein sequence ID" value="CAI3988916.1"/>
    <property type="molecule type" value="Genomic_DNA"/>
</dbReference>
<comment type="caution">
    <text evidence="8">The sequence shown here is derived from an EMBL/GenBank/DDBJ whole genome shotgun (WGS) entry which is preliminary data.</text>
</comment>
<keyword evidence="3 4" id="KW-0862">Zinc</keyword>
<keyword evidence="2 4" id="KW-0863">Zinc-finger</keyword>
<dbReference type="PROSITE" id="PS51081">
    <property type="entry name" value="ZF_SIAH"/>
    <property type="match status" value="1"/>
</dbReference>
<feature type="region of interest" description="Disordered" evidence="5">
    <location>
        <begin position="113"/>
        <end position="140"/>
    </location>
</feature>
<sequence length="570" mass="64242">MATSGTPSLSPRSPSRNLFEVKRLFSASSDERRLRCLDTSNDSGQLDERQLAMLKTRAASSRLSQCKAKITAVAMRMDQLQRRPMGSAVQKDLEEVGRFLLEIALLLSSAVTDRSTSRSRTPSPRRRQPESPRFGASNSLREIWSPNSARSLSPRRDPCVTMRVPEEALLTKRAQNLMLWALGSYGAAAPSAQLLEACELLDVGWHPVAKRPKPPPVVTTAPMARRRMEARAVHCPHSKHGCPMQRPPCFIEQHALNCEFRPVSCPYRKSGCRQQPLAYEEQDHIENCEFRPVKCRYDGCKVMPIANLQAEHAAECHYRPVPCLHRERGCQEIIVAYQRMSHGDKCEFRPVPCRYADRGCQVQPSKNQEKTHATTCDFRPVQCQHAKRGCQELLFIQEAESHADICDFRPVPCLGLRWDLCPFEADGCEATVNAADRDAWQLKFCCASGSLRCAKDMHRNSCAFRPVPCPFQALGMSRPSISIGQVVGCKMEPCYRDKTSHAKSCKYRPVFCKYKQRGCTQQLSFFNSARHASGCGYWPVPCSFEARGCEKRINARELEQHCESNLAMIG</sequence>
<dbReference type="OrthoDB" id="422038at2759"/>
<gene>
    <name evidence="8" type="ORF">C1SCF055_LOCUS16031</name>
</gene>
<evidence type="ECO:0000259" key="6">
    <source>
        <dbReference type="PROSITE" id="PS50145"/>
    </source>
</evidence>
<reference evidence="8" key="1">
    <citation type="submission" date="2022-10" db="EMBL/GenBank/DDBJ databases">
        <authorList>
            <person name="Chen Y."/>
            <person name="Dougan E. K."/>
            <person name="Chan C."/>
            <person name="Rhodes N."/>
            <person name="Thang M."/>
        </authorList>
    </citation>
    <scope>NUCLEOTIDE SEQUENCE</scope>
</reference>
<dbReference type="PROSITE" id="PS50145">
    <property type="entry name" value="ZF_TRAF"/>
    <property type="match status" value="3"/>
</dbReference>
<dbReference type="Gene3D" id="3.30.40.10">
    <property type="entry name" value="Zinc/RING finger domain, C3HC4 (zinc finger)"/>
    <property type="match status" value="5"/>
</dbReference>
<dbReference type="Pfam" id="PF21361">
    <property type="entry name" value="Sina_ZnF"/>
    <property type="match status" value="1"/>
</dbReference>
<dbReference type="AlphaFoldDB" id="A0A9P1CEQ5"/>
<feature type="zinc finger region" description="TRAF-type" evidence="4">
    <location>
        <begin position="254"/>
        <end position="301"/>
    </location>
</feature>
<evidence type="ECO:0000256" key="3">
    <source>
        <dbReference type="ARBA" id="ARBA00022833"/>
    </source>
</evidence>
<evidence type="ECO:0000256" key="1">
    <source>
        <dbReference type="ARBA" id="ARBA00022723"/>
    </source>
</evidence>
<feature type="domain" description="TRAF-type" evidence="6">
    <location>
        <begin position="458"/>
        <end position="524"/>
    </location>
</feature>
<feature type="domain" description="TRAF-type" evidence="6">
    <location>
        <begin position="254"/>
        <end position="301"/>
    </location>
</feature>
<feature type="zinc finger region" description="TRAF-type" evidence="4">
    <location>
        <begin position="341"/>
        <end position="390"/>
    </location>
</feature>
<dbReference type="Proteomes" id="UP001152797">
    <property type="component" value="Unassembled WGS sequence"/>
</dbReference>
<evidence type="ECO:0000256" key="2">
    <source>
        <dbReference type="ARBA" id="ARBA00022771"/>
    </source>
</evidence>
<feature type="domain" description="SIAH-type" evidence="7">
    <location>
        <begin position="230"/>
        <end position="313"/>
    </location>
</feature>
<evidence type="ECO:0000259" key="7">
    <source>
        <dbReference type="PROSITE" id="PS51081"/>
    </source>
</evidence>
<dbReference type="GO" id="GO:0008270">
    <property type="term" value="F:zinc ion binding"/>
    <property type="evidence" value="ECO:0007669"/>
    <property type="project" value="UniProtKB-KW"/>
</dbReference>
<dbReference type="PANTHER" id="PTHR10131">
    <property type="entry name" value="TNF RECEPTOR ASSOCIATED FACTOR"/>
    <property type="match status" value="1"/>
</dbReference>
<name>A0A9P1CEQ5_9DINO</name>
<organism evidence="8">
    <name type="scientific">Cladocopium goreaui</name>
    <dbReference type="NCBI Taxonomy" id="2562237"/>
    <lineage>
        <taxon>Eukaryota</taxon>
        <taxon>Sar</taxon>
        <taxon>Alveolata</taxon>
        <taxon>Dinophyceae</taxon>
        <taxon>Suessiales</taxon>
        <taxon>Symbiodiniaceae</taxon>
        <taxon>Cladocopium</taxon>
    </lineage>
</organism>
<feature type="zinc finger region" description="TRAF-type" evidence="4">
    <location>
        <begin position="458"/>
        <end position="524"/>
    </location>
</feature>
<dbReference type="InterPro" id="IPR013010">
    <property type="entry name" value="Znf_SIAH"/>
</dbReference>
<evidence type="ECO:0000313" key="8">
    <source>
        <dbReference type="EMBL" id="CAI3988916.1"/>
    </source>
</evidence>
<dbReference type="InterPro" id="IPR013083">
    <property type="entry name" value="Znf_RING/FYVE/PHD"/>
</dbReference>
<evidence type="ECO:0000313" key="9">
    <source>
        <dbReference type="EMBL" id="CAL4776228.1"/>
    </source>
</evidence>
<dbReference type="EMBL" id="CAMXCT030001313">
    <property type="protein sequence ID" value="CAL4776228.1"/>
    <property type="molecule type" value="Genomic_DNA"/>
</dbReference>
<evidence type="ECO:0000256" key="5">
    <source>
        <dbReference type="SAM" id="MobiDB-lite"/>
    </source>
</evidence>
<evidence type="ECO:0000256" key="4">
    <source>
        <dbReference type="PROSITE-ProRule" id="PRU00207"/>
    </source>
</evidence>
<keyword evidence="10" id="KW-1185">Reference proteome</keyword>
<keyword evidence="1 4" id="KW-0479">Metal-binding</keyword>
<evidence type="ECO:0000313" key="10">
    <source>
        <dbReference type="Proteomes" id="UP001152797"/>
    </source>
</evidence>
<dbReference type="EMBL" id="CAMXCT020001313">
    <property type="protein sequence ID" value="CAL1142291.1"/>
    <property type="molecule type" value="Genomic_DNA"/>
</dbReference>
<dbReference type="PANTHER" id="PTHR10131:SF65">
    <property type="entry name" value="RING FINGER PROTEIN DG17-RELATED"/>
    <property type="match status" value="1"/>
</dbReference>
<feature type="domain" description="TRAF-type" evidence="6">
    <location>
        <begin position="341"/>
        <end position="390"/>
    </location>
</feature>
<dbReference type="SUPFAM" id="SSF49599">
    <property type="entry name" value="TRAF domain-like"/>
    <property type="match status" value="5"/>
</dbReference>
<feature type="compositionally biased region" description="Low complexity" evidence="5">
    <location>
        <begin position="113"/>
        <end position="122"/>
    </location>
</feature>